<dbReference type="Gene3D" id="2.10.109.10">
    <property type="entry name" value="Umud Fragment, subunit A"/>
    <property type="match status" value="1"/>
</dbReference>
<dbReference type="PANTHER" id="PTHR43390">
    <property type="entry name" value="SIGNAL PEPTIDASE I"/>
    <property type="match status" value="1"/>
</dbReference>
<proteinExistence type="inferred from homology"/>
<evidence type="ECO:0000256" key="3">
    <source>
        <dbReference type="PIRSR" id="PIRSR600223-1"/>
    </source>
</evidence>
<dbReference type="Pfam" id="PF10502">
    <property type="entry name" value="Peptidase_S26"/>
    <property type="match status" value="2"/>
</dbReference>
<evidence type="ECO:0000256" key="1">
    <source>
        <dbReference type="ARBA" id="ARBA00004401"/>
    </source>
</evidence>
<dbReference type="InterPro" id="IPR019533">
    <property type="entry name" value="Peptidase_S26"/>
</dbReference>
<dbReference type="PANTHER" id="PTHR43390:SF1">
    <property type="entry name" value="CHLOROPLAST PROCESSING PEPTIDASE"/>
    <property type="match status" value="1"/>
</dbReference>
<sequence length="188" mass="20496">MPCAATFAQLFRNRSVSIRMILDIRRARNKISTVRRDRDVSRASARRQRRPLAFSHVNWVVIGIVGLGAVALAVLVRKALIVVTVDGYSMSPTLAPGDRVLALRRTFGGRPRRNAIVVTRPPDRMPGQLLIKRVVALAGDADPRGEGVIPAGSLFIVGDSKYSSDSRTFGPVQQDLVLGVVVRRMSSG</sequence>
<dbReference type="GO" id="GO:0006465">
    <property type="term" value="P:signal peptide processing"/>
    <property type="evidence" value="ECO:0007669"/>
    <property type="project" value="InterPro"/>
</dbReference>
<keyword evidence="4" id="KW-0472">Membrane</keyword>
<comment type="caution">
    <text evidence="6">The sequence shown here is derived from an EMBL/GenBank/DDBJ whole genome shotgun (WGS) entry which is preliminary data.</text>
</comment>
<dbReference type="Proteomes" id="UP000612585">
    <property type="component" value="Unassembled WGS sequence"/>
</dbReference>
<feature type="domain" description="Peptidase S26" evidence="5">
    <location>
        <begin position="146"/>
        <end position="182"/>
    </location>
</feature>
<accession>A0A8J4E6Q2</accession>
<dbReference type="GO" id="GO:0004252">
    <property type="term" value="F:serine-type endopeptidase activity"/>
    <property type="evidence" value="ECO:0007669"/>
    <property type="project" value="InterPro"/>
</dbReference>
<feature type="active site" evidence="3">
    <location>
        <position position="132"/>
    </location>
</feature>
<dbReference type="AlphaFoldDB" id="A0A8J4E6Q2"/>
<feature type="active site" evidence="3">
    <location>
        <position position="89"/>
    </location>
</feature>
<dbReference type="GO" id="GO:0005886">
    <property type="term" value="C:plasma membrane"/>
    <property type="evidence" value="ECO:0007669"/>
    <property type="project" value="UniProtKB-SubCell"/>
</dbReference>
<dbReference type="InterPro" id="IPR000223">
    <property type="entry name" value="Pept_S26A_signal_pept_1"/>
</dbReference>
<evidence type="ECO:0000256" key="4">
    <source>
        <dbReference type="SAM" id="Phobius"/>
    </source>
</evidence>
<feature type="domain" description="Peptidase S26" evidence="5">
    <location>
        <begin position="67"/>
        <end position="140"/>
    </location>
</feature>
<evidence type="ECO:0000313" key="7">
    <source>
        <dbReference type="Proteomes" id="UP000612585"/>
    </source>
</evidence>
<comment type="similarity">
    <text evidence="2">Belongs to the peptidase S26 family.</text>
</comment>
<evidence type="ECO:0000313" key="6">
    <source>
        <dbReference type="EMBL" id="GIJ63656.1"/>
    </source>
</evidence>
<reference evidence="6" key="1">
    <citation type="submission" date="2021-01" db="EMBL/GenBank/DDBJ databases">
        <title>Whole genome shotgun sequence of Virgisporangium aurantiacum NBRC 16421.</title>
        <authorList>
            <person name="Komaki H."/>
            <person name="Tamura T."/>
        </authorList>
    </citation>
    <scope>NUCLEOTIDE SEQUENCE</scope>
    <source>
        <strain evidence="6">NBRC 16421</strain>
    </source>
</reference>
<dbReference type="CDD" id="cd06530">
    <property type="entry name" value="S26_SPase_I"/>
    <property type="match status" value="1"/>
</dbReference>
<keyword evidence="7" id="KW-1185">Reference proteome</keyword>
<comment type="subcellular location">
    <subcellularLocation>
        <location evidence="1">Cell membrane</location>
        <topology evidence="1">Single-pass type II membrane protein</topology>
    </subcellularLocation>
</comment>
<name>A0A8J4E6Q2_9ACTN</name>
<dbReference type="EMBL" id="BOPG01000100">
    <property type="protein sequence ID" value="GIJ63656.1"/>
    <property type="molecule type" value="Genomic_DNA"/>
</dbReference>
<gene>
    <name evidence="6" type="ORF">Vau01_111720</name>
</gene>
<dbReference type="PRINTS" id="PR00727">
    <property type="entry name" value="LEADERPTASE"/>
</dbReference>
<keyword evidence="4" id="KW-0812">Transmembrane</keyword>
<evidence type="ECO:0000256" key="2">
    <source>
        <dbReference type="ARBA" id="ARBA00009370"/>
    </source>
</evidence>
<feature type="transmembrane region" description="Helical" evidence="4">
    <location>
        <begin position="56"/>
        <end position="76"/>
    </location>
</feature>
<keyword evidence="4" id="KW-1133">Transmembrane helix</keyword>
<dbReference type="SUPFAM" id="SSF51306">
    <property type="entry name" value="LexA/Signal peptidase"/>
    <property type="match status" value="1"/>
</dbReference>
<organism evidence="6 7">
    <name type="scientific">Virgisporangium aurantiacum</name>
    <dbReference type="NCBI Taxonomy" id="175570"/>
    <lineage>
        <taxon>Bacteria</taxon>
        <taxon>Bacillati</taxon>
        <taxon>Actinomycetota</taxon>
        <taxon>Actinomycetes</taxon>
        <taxon>Micromonosporales</taxon>
        <taxon>Micromonosporaceae</taxon>
        <taxon>Virgisporangium</taxon>
    </lineage>
</organism>
<evidence type="ECO:0000259" key="5">
    <source>
        <dbReference type="Pfam" id="PF10502"/>
    </source>
</evidence>
<dbReference type="InterPro" id="IPR036286">
    <property type="entry name" value="LexA/Signal_pep-like_sf"/>
</dbReference>
<protein>
    <recommendedName>
        <fullName evidence="5">Peptidase S26 domain-containing protein</fullName>
    </recommendedName>
</protein>